<accession>A0ABU4VHE7</accession>
<dbReference type="Pfam" id="PF00561">
    <property type="entry name" value="Abhydrolase_1"/>
    <property type="match status" value="1"/>
</dbReference>
<protein>
    <submittedName>
        <fullName evidence="3">Alpha/beta fold hydrolase</fullName>
    </submittedName>
</protein>
<dbReference type="SUPFAM" id="SSF53474">
    <property type="entry name" value="alpha/beta-Hydrolases"/>
    <property type="match status" value="1"/>
</dbReference>
<keyword evidence="1 3" id="KW-0378">Hydrolase</keyword>
<dbReference type="GO" id="GO:0016787">
    <property type="term" value="F:hydrolase activity"/>
    <property type="evidence" value="ECO:0007669"/>
    <property type="project" value="UniProtKB-KW"/>
</dbReference>
<evidence type="ECO:0000313" key="3">
    <source>
        <dbReference type="EMBL" id="MDX8151242.1"/>
    </source>
</evidence>
<sequence>MSGVAMPEQGTVRANGLTFGTLTWSPTGPDADRAPLALLLHGYPDSAWTWRHVAPRLAAAGWRVVAPWSRGYAPTDLAPNDRYRAADLGDDAIALHAALGGDERGVLVGHDWGAIASWAVAARPAQPFARIVAMSVPPPLALLTVWRRPATWGTGARQLGMSWYMAYNQLPVERTLGRVIPRLWRAWSPGLDGRDEAQRALLALAGPGRRRAALQYYRDNLRGGGALALFGLRPAVPVLTLHGEQDGCLQPEMADVAEPLLAPGSRSERVPGAGHFLPLERPEDVASRILAWIGRSVA</sequence>
<evidence type="ECO:0000256" key="1">
    <source>
        <dbReference type="ARBA" id="ARBA00022801"/>
    </source>
</evidence>
<reference evidence="3 4" key="1">
    <citation type="submission" date="2023-11" db="EMBL/GenBank/DDBJ databases">
        <authorList>
            <person name="Xu M."/>
            <person name="Jiang T."/>
        </authorList>
    </citation>
    <scope>NUCLEOTIDE SEQUENCE [LARGE SCALE GENOMIC DNA]</scope>
    <source>
        <strain evidence="3 4">SD</strain>
    </source>
</reference>
<dbReference type="PRINTS" id="PR00412">
    <property type="entry name" value="EPOXHYDRLASE"/>
</dbReference>
<keyword evidence="4" id="KW-1185">Reference proteome</keyword>
<dbReference type="Proteomes" id="UP001277761">
    <property type="component" value="Unassembled WGS sequence"/>
</dbReference>
<dbReference type="InterPro" id="IPR000073">
    <property type="entry name" value="AB_hydrolase_1"/>
</dbReference>
<comment type="caution">
    <text evidence="3">The sequence shown here is derived from an EMBL/GenBank/DDBJ whole genome shotgun (WGS) entry which is preliminary data.</text>
</comment>
<organism evidence="3 4">
    <name type="scientific">Patulibacter brassicae</name>
    <dbReference type="NCBI Taxonomy" id="1705717"/>
    <lineage>
        <taxon>Bacteria</taxon>
        <taxon>Bacillati</taxon>
        <taxon>Actinomycetota</taxon>
        <taxon>Thermoleophilia</taxon>
        <taxon>Solirubrobacterales</taxon>
        <taxon>Patulibacteraceae</taxon>
        <taxon>Patulibacter</taxon>
    </lineage>
</organism>
<dbReference type="InterPro" id="IPR029058">
    <property type="entry name" value="AB_hydrolase_fold"/>
</dbReference>
<evidence type="ECO:0000259" key="2">
    <source>
        <dbReference type="Pfam" id="PF00561"/>
    </source>
</evidence>
<gene>
    <name evidence="3" type="ORF">SK069_06545</name>
</gene>
<dbReference type="Gene3D" id="3.40.50.1820">
    <property type="entry name" value="alpha/beta hydrolase"/>
    <property type="match status" value="1"/>
</dbReference>
<dbReference type="PANTHER" id="PTHR43329">
    <property type="entry name" value="EPOXIDE HYDROLASE"/>
    <property type="match status" value="1"/>
</dbReference>
<proteinExistence type="predicted"/>
<feature type="domain" description="AB hydrolase-1" evidence="2">
    <location>
        <begin position="38"/>
        <end position="282"/>
    </location>
</feature>
<evidence type="ECO:0000313" key="4">
    <source>
        <dbReference type="Proteomes" id="UP001277761"/>
    </source>
</evidence>
<name>A0ABU4VHE7_9ACTN</name>
<dbReference type="InterPro" id="IPR000639">
    <property type="entry name" value="Epox_hydrolase-like"/>
</dbReference>
<dbReference type="RefSeq" id="WP_319953392.1">
    <property type="nucleotide sequence ID" value="NZ_JAXAVX010000002.1"/>
</dbReference>
<dbReference type="EMBL" id="JAXAVX010000002">
    <property type="protein sequence ID" value="MDX8151242.1"/>
    <property type="molecule type" value="Genomic_DNA"/>
</dbReference>